<dbReference type="GO" id="GO:0015616">
    <property type="term" value="F:DNA translocase activity"/>
    <property type="evidence" value="ECO:0007669"/>
    <property type="project" value="TreeGrafter"/>
</dbReference>
<dbReference type="Gene3D" id="3.40.50.300">
    <property type="entry name" value="P-loop containing nucleotide triphosphate hydrolases"/>
    <property type="match status" value="1"/>
</dbReference>
<dbReference type="GO" id="GO:0005634">
    <property type="term" value="C:nucleus"/>
    <property type="evidence" value="ECO:0007669"/>
    <property type="project" value="TreeGrafter"/>
</dbReference>
<feature type="region of interest" description="Disordered" evidence="5">
    <location>
        <begin position="839"/>
        <end position="858"/>
    </location>
</feature>
<accession>A0AAN8K148</accession>
<comment type="caution">
    <text evidence="8">The sequence shown here is derived from an EMBL/GenBank/DDBJ whole genome shotgun (WGS) entry which is preliminary data.</text>
</comment>
<dbReference type="PANTHER" id="PTHR45629:SF7">
    <property type="entry name" value="DNA EXCISION REPAIR PROTEIN ERCC-6-RELATED"/>
    <property type="match status" value="1"/>
</dbReference>
<feature type="domain" description="Helicase C-terminal" evidence="7">
    <location>
        <begin position="646"/>
        <end position="809"/>
    </location>
</feature>
<dbReference type="SUPFAM" id="SSF52540">
    <property type="entry name" value="P-loop containing nucleoside triphosphate hydrolases"/>
    <property type="match status" value="2"/>
</dbReference>
<feature type="region of interest" description="Disordered" evidence="5">
    <location>
        <begin position="229"/>
        <end position="255"/>
    </location>
</feature>
<dbReference type="FunFam" id="3.40.50.10810:FF:000020">
    <property type="entry name" value="DNA repair and recombination protein RAD54B"/>
    <property type="match status" value="1"/>
</dbReference>
<dbReference type="PROSITE" id="PS51192">
    <property type="entry name" value="HELICASE_ATP_BIND_1"/>
    <property type="match status" value="1"/>
</dbReference>
<feature type="domain" description="Helicase ATP-binding" evidence="6">
    <location>
        <begin position="313"/>
        <end position="480"/>
    </location>
</feature>
<dbReference type="PANTHER" id="PTHR45629">
    <property type="entry name" value="SNF2/RAD54 FAMILY MEMBER"/>
    <property type="match status" value="1"/>
</dbReference>
<dbReference type="FunFam" id="3.40.50.300:FF:000332">
    <property type="entry name" value="DNA repair and recombination protein RAD54-like"/>
    <property type="match status" value="1"/>
</dbReference>
<keyword evidence="4" id="KW-0067">ATP-binding</keyword>
<reference evidence="8 9" key="1">
    <citation type="submission" date="2024-01" db="EMBL/GenBank/DDBJ databases">
        <title>The genome of the rayed Mediterranean limpet Patella caerulea (Linnaeus, 1758).</title>
        <authorList>
            <person name="Anh-Thu Weber A."/>
            <person name="Halstead-Nussloch G."/>
        </authorList>
    </citation>
    <scope>NUCLEOTIDE SEQUENCE [LARGE SCALE GENOMIC DNA]</scope>
    <source>
        <strain evidence="8">AATW-2023a</strain>
        <tissue evidence="8">Whole specimen</tissue>
    </source>
</reference>
<dbReference type="Gene3D" id="1.20.120.850">
    <property type="entry name" value="SWI2/SNF2 ATPases, N-terminal domain"/>
    <property type="match status" value="1"/>
</dbReference>
<dbReference type="EMBL" id="JAZGQO010000004">
    <property type="protein sequence ID" value="KAK6187266.1"/>
    <property type="molecule type" value="Genomic_DNA"/>
</dbReference>
<name>A0AAN8K148_PATCE</name>
<evidence type="ECO:0000313" key="9">
    <source>
        <dbReference type="Proteomes" id="UP001347796"/>
    </source>
</evidence>
<evidence type="ECO:0008006" key="10">
    <source>
        <dbReference type="Google" id="ProtNLM"/>
    </source>
</evidence>
<dbReference type="InterPro" id="IPR038718">
    <property type="entry name" value="SNF2-like_sf"/>
</dbReference>
<evidence type="ECO:0000259" key="6">
    <source>
        <dbReference type="PROSITE" id="PS51192"/>
    </source>
</evidence>
<feature type="region of interest" description="Disordered" evidence="5">
    <location>
        <begin position="28"/>
        <end position="52"/>
    </location>
</feature>
<dbReference type="InterPro" id="IPR000330">
    <property type="entry name" value="SNF2_N"/>
</dbReference>
<keyword evidence="9" id="KW-1185">Reference proteome</keyword>
<evidence type="ECO:0000256" key="1">
    <source>
        <dbReference type="ARBA" id="ARBA00022741"/>
    </source>
</evidence>
<proteinExistence type="predicted"/>
<feature type="compositionally biased region" description="Polar residues" evidence="5">
    <location>
        <begin position="42"/>
        <end position="52"/>
    </location>
</feature>
<evidence type="ECO:0000259" key="7">
    <source>
        <dbReference type="PROSITE" id="PS51194"/>
    </source>
</evidence>
<evidence type="ECO:0000256" key="2">
    <source>
        <dbReference type="ARBA" id="ARBA00022801"/>
    </source>
</evidence>
<dbReference type="Gene3D" id="3.40.50.10810">
    <property type="entry name" value="Tandem AAA-ATPase domain"/>
    <property type="match status" value="1"/>
</dbReference>
<evidence type="ECO:0000256" key="4">
    <source>
        <dbReference type="ARBA" id="ARBA00022840"/>
    </source>
</evidence>
<keyword evidence="3" id="KW-0347">Helicase</keyword>
<dbReference type="InterPro" id="IPR049730">
    <property type="entry name" value="SNF2/RAD54-like_C"/>
</dbReference>
<dbReference type="GO" id="GO:0000724">
    <property type="term" value="P:double-strand break repair via homologous recombination"/>
    <property type="evidence" value="ECO:0007669"/>
    <property type="project" value="TreeGrafter"/>
</dbReference>
<dbReference type="SMART" id="SM00490">
    <property type="entry name" value="HELICc"/>
    <property type="match status" value="1"/>
</dbReference>
<dbReference type="Proteomes" id="UP001347796">
    <property type="component" value="Unassembled WGS sequence"/>
</dbReference>
<dbReference type="GO" id="GO:0005524">
    <property type="term" value="F:ATP binding"/>
    <property type="evidence" value="ECO:0007669"/>
    <property type="project" value="UniProtKB-KW"/>
</dbReference>
<dbReference type="Pfam" id="PF00271">
    <property type="entry name" value="Helicase_C"/>
    <property type="match status" value="1"/>
</dbReference>
<dbReference type="GO" id="GO:0016787">
    <property type="term" value="F:hydrolase activity"/>
    <property type="evidence" value="ECO:0007669"/>
    <property type="project" value="UniProtKB-KW"/>
</dbReference>
<organism evidence="8 9">
    <name type="scientific">Patella caerulea</name>
    <name type="common">Rayed Mediterranean limpet</name>
    <dbReference type="NCBI Taxonomy" id="87958"/>
    <lineage>
        <taxon>Eukaryota</taxon>
        <taxon>Metazoa</taxon>
        <taxon>Spiralia</taxon>
        <taxon>Lophotrochozoa</taxon>
        <taxon>Mollusca</taxon>
        <taxon>Gastropoda</taxon>
        <taxon>Patellogastropoda</taxon>
        <taxon>Patelloidea</taxon>
        <taxon>Patellidae</taxon>
        <taxon>Patella</taxon>
    </lineage>
</organism>
<keyword evidence="2" id="KW-0378">Hydrolase</keyword>
<dbReference type="GO" id="GO:0007131">
    <property type="term" value="P:reciprocal meiotic recombination"/>
    <property type="evidence" value="ECO:0007669"/>
    <property type="project" value="TreeGrafter"/>
</dbReference>
<feature type="compositionally biased region" description="Polar residues" evidence="5">
    <location>
        <begin position="235"/>
        <end position="247"/>
    </location>
</feature>
<dbReference type="InterPro" id="IPR001650">
    <property type="entry name" value="Helicase_C-like"/>
</dbReference>
<evidence type="ECO:0000313" key="8">
    <source>
        <dbReference type="EMBL" id="KAK6187266.1"/>
    </source>
</evidence>
<evidence type="ECO:0000256" key="3">
    <source>
        <dbReference type="ARBA" id="ARBA00022806"/>
    </source>
</evidence>
<dbReference type="PROSITE" id="PS51194">
    <property type="entry name" value="HELICASE_CTER"/>
    <property type="match status" value="1"/>
</dbReference>
<dbReference type="InterPro" id="IPR050496">
    <property type="entry name" value="SNF2_RAD54_helicase_repair"/>
</dbReference>
<gene>
    <name evidence="8" type="ORF">SNE40_005331</name>
</gene>
<dbReference type="InterPro" id="IPR014001">
    <property type="entry name" value="Helicase_ATP-bd"/>
</dbReference>
<evidence type="ECO:0000256" key="5">
    <source>
        <dbReference type="SAM" id="MobiDB-lite"/>
    </source>
</evidence>
<dbReference type="InterPro" id="IPR027417">
    <property type="entry name" value="P-loop_NTPase"/>
</dbReference>
<dbReference type="AlphaFoldDB" id="A0AAN8K148"/>
<dbReference type="GO" id="GO:0004386">
    <property type="term" value="F:helicase activity"/>
    <property type="evidence" value="ECO:0007669"/>
    <property type="project" value="UniProtKB-KW"/>
</dbReference>
<dbReference type="CDD" id="cd18793">
    <property type="entry name" value="SF2_C_SNF"/>
    <property type="match status" value="1"/>
</dbReference>
<sequence length="908" mass="102349">MRRSAAPSQINPAKRAKFSVPYKSVNPVNVSKSKEADETPEFNDNTGTSNTNQHCFIKNNHAEDRNSHVVKNTSVNTVLKTSVPRCPLNSLQSQQFPNKPVFTPVGINKYVNNDEPSNIEVKERRYFNVVWCKRSAKKHKKWEGDAILITCGRSVQLYDLDGKEIGKATGYKKAELESLQEDETLPIGSREILIMSVLTEEQYLSGTCFSGAGSVSTSTTEVLPRMKQKPFIDPNKSSKNPIKNENFNPVKGPRHDPLEEGALVMPRPSPEHQLKNNLQNLPIVDVVVDPYLTSQLRPHQREGVLFLYKCVMGFQDYYGNGAILADDMGLGKTLQCITLLWTMLKQGPYGGKPVIKKALIITPGSLVKNWYAEIKKWLGTERLNIFAVSGNQRVEDYKKSSIHPVLIVSYEMFVRTYDIIQNENFDLVICDEGHRLKNTAIKTTSLIMSLSTRKRIVLTGTPVQNDLQEFFSIVEFCNPGILGTSSAFRRVYEDPIVASRQPSVGQDVVMLGEERGSELSRLTSMFILRRTQEINNQYLPPKVELVLFCKASEFQLQIYRQFLASRTIRQCLSGCMVGAPHLICIAALKQLCNHPRLVFDKAVQSAGAVDEDGEIKESVYSGLSTLYPPHYGDQEIVCEDSGKLIVLASILLAVHHPGCREKIVIVSNHTKTLNVIERLCVTTGYKFLRLDGQTPTNHRQELVKKFNNKYSTETVFLLSSKAGGVGLNLIGASRLVLYDIDWNPANDLQAMARVWRDGQKRKVYIYRLLTTGTIEEKVYQRQISKQGLSGAVVDLRAKSDVQFSREDLKDLFSLNEKTICDTHTLLNCTCTGEGDEIEKITPPPPVQRSCQLGQPKSQTKKNLSMDELLDWKHLLGSFPDLDPNWFISDLQDYLTYIFWNETKPNINL</sequence>
<dbReference type="SMART" id="SM00487">
    <property type="entry name" value="DEXDc"/>
    <property type="match status" value="1"/>
</dbReference>
<keyword evidence="1" id="KW-0547">Nucleotide-binding</keyword>
<protein>
    <recommendedName>
        <fullName evidence="10">DNA repair and recombination protein RAD54B</fullName>
    </recommendedName>
</protein>
<dbReference type="Pfam" id="PF00176">
    <property type="entry name" value="SNF2-rel_dom"/>
    <property type="match status" value="1"/>
</dbReference>
<feature type="compositionally biased region" description="Polar residues" evidence="5">
    <location>
        <begin position="848"/>
        <end position="858"/>
    </location>
</feature>